<feature type="domain" description="F-box" evidence="1">
    <location>
        <begin position="129"/>
        <end position="175"/>
    </location>
</feature>
<evidence type="ECO:0000259" key="1">
    <source>
        <dbReference type="PROSITE" id="PS50181"/>
    </source>
</evidence>
<dbReference type="Proteomes" id="UP000626092">
    <property type="component" value="Unassembled WGS sequence"/>
</dbReference>
<name>A0A834H402_RHOSS</name>
<dbReference type="PROSITE" id="PS50181">
    <property type="entry name" value="FBOX"/>
    <property type="match status" value="1"/>
</dbReference>
<dbReference type="SUPFAM" id="SSF81383">
    <property type="entry name" value="F-box domain"/>
    <property type="match status" value="1"/>
</dbReference>
<gene>
    <name evidence="2" type="ORF">RHSIM_Rhsim04G0112100</name>
</gene>
<dbReference type="OrthoDB" id="512036at2759"/>
<dbReference type="EMBL" id="WJXA01000004">
    <property type="protein sequence ID" value="KAF7145055.1"/>
    <property type="molecule type" value="Genomic_DNA"/>
</dbReference>
<sequence length="439" mass="51020">MHLMGTDNLPFPCALDKNRDSDSISFSVFDFHKDIDSLYQKLDRIYPNPMIFIMIYCFSFILLSKSSLKTLPVLNRGVKKLSSIPWLCRELPHFLRKSMIAITSFQVSSIMPFMEPISSKQENVQQIEVISLLDLPELALECILERLSPAELCNLSGACVALREKCTSDHLWERHMKQKWGRLIGDAAYREWQWHIASRKRPTLLNGTKQKEVFGYVLNLWPLTWKRSENLGIGCGRRSCLPVDSIMGWYLAIETGKFWFPAQVYNRENGNVGFMLSCYDAELSYDSIADTFKARYSPRGRRTIEDNIEWDRLRGPPVDTPAHVLHVSDCLDDLKPGDHIEIQWRRNAEFPYGWWYGVVGHLDSCTGNKSHCQCYNSDNVVLEFKQYTPGSRWRQTTINRKDHREIGNAADGFYGGIRKLYREEEISVWKRLWPTRVVE</sequence>
<dbReference type="InterPro" id="IPR036047">
    <property type="entry name" value="F-box-like_dom_sf"/>
</dbReference>
<comment type="caution">
    <text evidence="2">The sequence shown here is derived from an EMBL/GenBank/DDBJ whole genome shotgun (WGS) entry which is preliminary data.</text>
</comment>
<dbReference type="SMART" id="SM00256">
    <property type="entry name" value="FBOX"/>
    <property type="match status" value="1"/>
</dbReference>
<evidence type="ECO:0000313" key="3">
    <source>
        <dbReference type="Proteomes" id="UP000626092"/>
    </source>
</evidence>
<protein>
    <recommendedName>
        <fullName evidence="1">F-box domain-containing protein</fullName>
    </recommendedName>
</protein>
<evidence type="ECO:0000313" key="2">
    <source>
        <dbReference type="EMBL" id="KAF7145055.1"/>
    </source>
</evidence>
<dbReference type="PANTHER" id="PTHR31482:SF18">
    <property type="entry name" value="ESTS AU081301(E20138)"/>
    <property type="match status" value="1"/>
</dbReference>
<dbReference type="Pfam" id="PF00646">
    <property type="entry name" value="F-box"/>
    <property type="match status" value="1"/>
</dbReference>
<dbReference type="PANTHER" id="PTHR31482">
    <property type="entry name" value="ESTS AU081301(E20138)"/>
    <property type="match status" value="1"/>
</dbReference>
<dbReference type="AlphaFoldDB" id="A0A834H402"/>
<accession>A0A834H402</accession>
<dbReference type="InterPro" id="IPR001810">
    <property type="entry name" value="F-box_dom"/>
</dbReference>
<keyword evidence="3" id="KW-1185">Reference proteome</keyword>
<dbReference type="Gene3D" id="1.20.1280.50">
    <property type="match status" value="1"/>
</dbReference>
<proteinExistence type="predicted"/>
<reference evidence="2" key="1">
    <citation type="submission" date="2019-11" db="EMBL/GenBank/DDBJ databases">
        <authorList>
            <person name="Liu Y."/>
            <person name="Hou J."/>
            <person name="Li T.-Q."/>
            <person name="Guan C.-H."/>
            <person name="Wu X."/>
            <person name="Wu H.-Z."/>
            <person name="Ling F."/>
            <person name="Zhang R."/>
            <person name="Shi X.-G."/>
            <person name="Ren J.-P."/>
            <person name="Chen E.-F."/>
            <person name="Sun J.-M."/>
        </authorList>
    </citation>
    <scope>NUCLEOTIDE SEQUENCE</scope>
    <source>
        <strain evidence="2">Adult_tree_wgs_1</strain>
        <tissue evidence="2">Leaves</tissue>
    </source>
</reference>
<organism evidence="2 3">
    <name type="scientific">Rhododendron simsii</name>
    <name type="common">Sims's rhododendron</name>
    <dbReference type="NCBI Taxonomy" id="118357"/>
    <lineage>
        <taxon>Eukaryota</taxon>
        <taxon>Viridiplantae</taxon>
        <taxon>Streptophyta</taxon>
        <taxon>Embryophyta</taxon>
        <taxon>Tracheophyta</taxon>
        <taxon>Spermatophyta</taxon>
        <taxon>Magnoliopsida</taxon>
        <taxon>eudicotyledons</taxon>
        <taxon>Gunneridae</taxon>
        <taxon>Pentapetalae</taxon>
        <taxon>asterids</taxon>
        <taxon>Ericales</taxon>
        <taxon>Ericaceae</taxon>
        <taxon>Ericoideae</taxon>
        <taxon>Rhodoreae</taxon>
        <taxon>Rhododendron</taxon>
    </lineage>
</organism>